<dbReference type="SUPFAM" id="SSF88946">
    <property type="entry name" value="Sigma2 domain of RNA polymerase sigma factors"/>
    <property type="match status" value="1"/>
</dbReference>
<dbReference type="Proteomes" id="UP000189761">
    <property type="component" value="Unassembled WGS sequence"/>
</dbReference>
<dbReference type="EMBL" id="MTLA01000324">
    <property type="protein sequence ID" value="OOP66377.1"/>
    <property type="molecule type" value="Genomic_DNA"/>
</dbReference>
<dbReference type="InterPro" id="IPR013325">
    <property type="entry name" value="RNA_pol_sigma_r2"/>
</dbReference>
<feature type="domain" description="RNA polymerase sigma-70 region 2" evidence="1">
    <location>
        <begin position="3"/>
        <end position="36"/>
    </location>
</feature>
<proteinExistence type="predicted"/>
<feature type="non-terminal residue" evidence="2">
    <location>
        <position position="1"/>
    </location>
</feature>
<dbReference type="AlphaFoldDB" id="A0A8E2I452"/>
<reference evidence="2 3" key="1">
    <citation type="submission" date="2017-01" db="EMBL/GenBank/DDBJ databases">
        <title>Draft genome sequence of Bacillus oleronius.</title>
        <authorList>
            <person name="Allam M."/>
        </authorList>
    </citation>
    <scope>NUCLEOTIDE SEQUENCE [LARGE SCALE GENOMIC DNA]</scope>
    <source>
        <strain evidence="2 3">DSM 9356</strain>
    </source>
</reference>
<protein>
    <submittedName>
        <fullName evidence="2">RNA polymerase</fullName>
    </submittedName>
</protein>
<dbReference type="Pfam" id="PF04542">
    <property type="entry name" value="Sigma70_r2"/>
    <property type="match status" value="1"/>
</dbReference>
<dbReference type="Gene3D" id="1.10.1740.10">
    <property type="match status" value="1"/>
</dbReference>
<dbReference type="InterPro" id="IPR007627">
    <property type="entry name" value="RNA_pol_sigma70_r2"/>
</dbReference>
<name>A0A8E2I452_9BACI</name>
<gene>
    <name evidence="2" type="ORF">BWZ43_21310</name>
</gene>
<evidence type="ECO:0000313" key="2">
    <source>
        <dbReference type="EMBL" id="OOP66377.1"/>
    </source>
</evidence>
<keyword evidence="3" id="KW-1185">Reference proteome</keyword>
<dbReference type="GO" id="GO:0003700">
    <property type="term" value="F:DNA-binding transcription factor activity"/>
    <property type="evidence" value="ECO:0007669"/>
    <property type="project" value="InterPro"/>
</dbReference>
<dbReference type="GO" id="GO:0006352">
    <property type="term" value="P:DNA-templated transcription initiation"/>
    <property type="evidence" value="ECO:0007669"/>
    <property type="project" value="InterPro"/>
</dbReference>
<sequence>EVLYKEYKDYCLWIAYCLLGSMTDAEDIVQDTFLTLGSVNV</sequence>
<accession>A0A8E2I452</accession>
<dbReference type="RefSeq" id="WP_268876201.1">
    <property type="nucleotide sequence ID" value="NZ_MTLA01000324.1"/>
</dbReference>
<organism evidence="2 3">
    <name type="scientific">Heyndrickxia oleronia</name>
    <dbReference type="NCBI Taxonomy" id="38875"/>
    <lineage>
        <taxon>Bacteria</taxon>
        <taxon>Bacillati</taxon>
        <taxon>Bacillota</taxon>
        <taxon>Bacilli</taxon>
        <taxon>Bacillales</taxon>
        <taxon>Bacillaceae</taxon>
        <taxon>Heyndrickxia</taxon>
    </lineage>
</organism>
<evidence type="ECO:0000259" key="1">
    <source>
        <dbReference type="Pfam" id="PF04542"/>
    </source>
</evidence>
<comment type="caution">
    <text evidence="2">The sequence shown here is derived from an EMBL/GenBank/DDBJ whole genome shotgun (WGS) entry which is preliminary data.</text>
</comment>
<evidence type="ECO:0000313" key="3">
    <source>
        <dbReference type="Proteomes" id="UP000189761"/>
    </source>
</evidence>